<keyword evidence="1" id="KW-0805">Transcription regulation</keyword>
<dbReference type="FunFam" id="2.170.150.80:FF:000009">
    <property type="entry name" value="NAC domain-containing protein 8"/>
    <property type="match status" value="1"/>
</dbReference>
<dbReference type="OrthoDB" id="643388at2759"/>
<organism evidence="6 7">
    <name type="scientific">Durio zibethinus</name>
    <name type="common">Durian</name>
    <dbReference type="NCBI Taxonomy" id="66656"/>
    <lineage>
        <taxon>Eukaryota</taxon>
        <taxon>Viridiplantae</taxon>
        <taxon>Streptophyta</taxon>
        <taxon>Embryophyta</taxon>
        <taxon>Tracheophyta</taxon>
        <taxon>Spermatophyta</taxon>
        <taxon>Magnoliopsida</taxon>
        <taxon>eudicotyledons</taxon>
        <taxon>Gunneridae</taxon>
        <taxon>Pentapetalae</taxon>
        <taxon>rosids</taxon>
        <taxon>malvids</taxon>
        <taxon>Malvales</taxon>
        <taxon>Malvaceae</taxon>
        <taxon>Helicteroideae</taxon>
        <taxon>Durio</taxon>
    </lineage>
</organism>
<dbReference type="PROSITE" id="PS51005">
    <property type="entry name" value="NAC"/>
    <property type="match status" value="1"/>
</dbReference>
<dbReference type="GO" id="GO:0003700">
    <property type="term" value="F:DNA-binding transcription factor activity"/>
    <property type="evidence" value="ECO:0007669"/>
    <property type="project" value="InterPro"/>
</dbReference>
<dbReference type="Pfam" id="PF02365">
    <property type="entry name" value="NAM"/>
    <property type="match status" value="1"/>
</dbReference>
<dbReference type="GeneID" id="111300507"/>
<dbReference type="InterPro" id="IPR036093">
    <property type="entry name" value="NAC_dom_sf"/>
</dbReference>
<keyword evidence="6" id="KW-1185">Reference proteome</keyword>
<dbReference type="GO" id="GO:0005634">
    <property type="term" value="C:nucleus"/>
    <property type="evidence" value="ECO:0007669"/>
    <property type="project" value="TreeGrafter"/>
</dbReference>
<keyword evidence="3" id="KW-0804">Transcription</keyword>
<proteinExistence type="predicted"/>
<reference evidence="7" key="1">
    <citation type="submission" date="2025-08" db="UniProtKB">
        <authorList>
            <consortium name="RefSeq"/>
        </authorList>
    </citation>
    <scope>IDENTIFICATION</scope>
    <source>
        <tissue evidence="7">Fruit stalk</tissue>
    </source>
</reference>
<accession>A0A6P5ZG95</accession>
<keyword evidence="4" id="KW-0539">Nucleus</keyword>
<dbReference type="Proteomes" id="UP000515121">
    <property type="component" value="Unplaced"/>
</dbReference>
<dbReference type="Gene3D" id="2.170.150.80">
    <property type="entry name" value="NAC domain"/>
    <property type="match status" value="1"/>
</dbReference>
<evidence type="ECO:0000313" key="6">
    <source>
        <dbReference type="Proteomes" id="UP000515121"/>
    </source>
</evidence>
<evidence type="ECO:0000256" key="1">
    <source>
        <dbReference type="ARBA" id="ARBA00023015"/>
    </source>
</evidence>
<sequence>MIYFSRILPMSALFSDYFIHSIWHLSDRSLWRFLFPLINHCCRSWLIDSRAIAKKVKNASCSSSIQITGCGAHRQCPNCHHRIDNSDVSPQWPGLPTGVKFDPSDAELLEHLAAKCGVGNSKAHLFIDEFIPTLEEDQGICYTHSENLPRAKTDGSSIHFLHRTINAYATGQRKHRKIKNQCSANEEHVRWHKTGKTKPVIESRVQKGWKKIMVLYKSSKRGCRAGKSNWVMHQYHLGTEEEEHDGEYVVSKISYQQQKQTDKNDDSLMIEEPDDLTICASPRTPKTNPLRPCKSIKYHDAVENMHQESEFAAEGSHLPQLAVHCEDDLDYPAWLAGESQAAVNSDLNCLGNSLLCSELMDSSSLLKNSVKNQVSFTGCAHGSVEMTGNTDPSCGISVLENLEFDTPPDLPLADLQFGSQESIRSWLDRL</sequence>
<evidence type="ECO:0000256" key="4">
    <source>
        <dbReference type="ARBA" id="ARBA00023242"/>
    </source>
</evidence>
<evidence type="ECO:0000256" key="2">
    <source>
        <dbReference type="ARBA" id="ARBA00023125"/>
    </source>
</evidence>
<evidence type="ECO:0000256" key="3">
    <source>
        <dbReference type="ARBA" id="ARBA00023163"/>
    </source>
</evidence>
<dbReference type="AlphaFoldDB" id="A0A6P5ZG95"/>
<dbReference type="InterPro" id="IPR003441">
    <property type="entry name" value="NAC-dom"/>
</dbReference>
<dbReference type="GO" id="GO:0000976">
    <property type="term" value="F:transcription cis-regulatory region binding"/>
    <property type="evidence" value="ECO:0007669"/>
    <property type="project" value="TreeGrafter"/>
</dbReference>
<evidence type="ECO:0000259" key="5">
    <source>
        <dbReference type="PROSITE" id="PS51005"/>
    </source>
</evidence>
<feature type="domain" description="NAC" evidence="5">
    <location>
        <begin position="95"/>
        <end position="256"/>
    </location>
</feature>
<dbReference type="SUPFAM" id="SSF101941">
    <property type="entry name" value="NAC domain"/>
    <property type="match status" value="1"/>
</dbReference>
<dbReference type="PANTHER" id="PTHR31079">
    <property type="entry name" value="NAC DOMAIN-CONTAINING PROTEIN 73"/>
    <property type="match status" value="1"/>
</dbReference>
<keyword evidence="2" id="KW-0238">DNA-binding</keyword>
<name>A0A6P5ZG95_DURZI</name>
<dbReference type="RefSeq" id="XP_022751873.1">
    <property type="nucleotide sequence ID" value="XM_022896138.1"/>
</dbReference>
<protein>
    <submittedName>
        <fullName evidence="7">SUPPRESSOR OF GAMMA RESPONSE 1-like</fullName>
    </submittedName>
</protein>
<dbReference type="PANTHER" id="PTHR31079:SF2">
    <property type="entry name" value="NAC DOMAIN CONTAINING PROTEIN 44-RELATED"/>
    <property type="match status" value="1"/>
</dbReference>
<gene>
    <name evidence="7" type="primary">LOC111300507</name>
</gene>
<evidence type="ECO:0000313" key="7">
    <source>
        <dbReference type="RefSeq" id="XP_022751873.1"/>
    </source>
</evidence>
<dbReference type="KEGG" id="dzi:111300507"/>
<dbReference type="InterPro" id="IPR044799">
    <property type="entry name" value="SOG1-like"/>
</dbReference>